<sequence length="88" mass="10290">MLASTCHTAKMNRTIIVQCSYLHYVKKYQRYEKRHFSIPAHISSCFRVKIGYHVTFEQYRPLSKTMRFNVLKVILAGSGGGEIFFIEI</sequence>
<comment type="similarity">
    <text evidence="1">Belongs to the universal ribosomal protein uS17 family.</text>
</comment>
<evidence type="ECO:0000313" key="4">
    <source>
        <dbReference type="EMBL" id="WMV57761.1"/>
    </source>
</evidence>
<evidence type="ECO:0008006" key="6">
    <source>
        <dbReference type="Google" id="ProtNLM"/>
    </source>
</evidence>
<name>A0AAF0V6U3_SOLVR</name>
<dbReference type="InterPro" id="IPR012340">
    <property type="entry name" value="NA-bd_OB-fold"/>
</dbReference>
<evidence type="ECO:0000256" key="1">
    <source>
        <dbReference type="ARBA" id="ARBA00010254"/>
    </source>
</evidence>
<gene>
    <name evidence="4" type="ORF">MTR67_051146</name>
</gene>
<dbReference type="PANTHER" id="PTHR10744">
    <property type="entry name" value="40S RIBOSOMAL PROTEIN S11 FAMILY MEMBER"/>
    <property type="match status" value="1"/>
</dbReference>
<protein>
    <recommendedName>
        <fullName evidence="6">Ribosomal protein S17</fullName>
    </recommendedName>
</protein>
<evidence type="ECO:0000256" key="3">
    <source>
        <dbReference type="ARBA" id="ARBA00023274"/>
    </source>
</evidence>
<keyword evidence="5" id="KW-1185">Reference proteome</keyword>
<keyword evidence="2" id="KW-0689">Ribosomal protein</keyword>
<dbReference type="CDD" id="cd00364">
    <property type="entry name" value="Ribosomal_uS17"/>
    <property type="match status" value="1"/>
</dbReference>
<dbReference type="Pfam" id="PF00366">
    <property type="entry name" value="Ribosomal_S17"/>
    <property type="match status" value="1"/>
</dbReference>
<dbReference type="PRINTS" id="PR00973">
    <property type="entry name" value="RIBOSOMALS17"/>
</dbReference>
<dbReference type="Gene3D" id="2.40.50.1000">
    <property type="match status" value="1"/>
</dbReference>
<dbReference type="EMBL" id="CP133623">
    <property type="protein sequence ID" value="WMV57761.1"/>
    <property type="molecule type" value="Genomic_DNA"/>
</dbReference>
<dbReference type="AlphaFoldDB" id="A0AAF0V6U3"/>
<dbReference type="SUPFAM" id="SSF50249">
    <property type="entry name" value="Nucleic acid-binding proteins"/>
    <property type="match status" value="1"/>
</dbReference>
<dbReference type="GO" id="GO:0006412">
    <property type="term" value="P:translation"/>
    <property type="evidence" value="ECO:0007669"/>
    <property type="project" value="InterPro"/>
</dbReference>
<reference evidence="4" key="1">
    <citation type="submission" date="2023-08" db="EMBL/GenBank/DDBJ databases">
        <title>A de novo genome assembly of Solanum verrucosum Schlechtendal, a Mexican diploid species geographically isolated from the other diploid A-genome species in potato relatives.</title>
        <authorList>
            <person name="Hosaka K."/>
        </authorList>
    </citation>
    <scope>NUCLEOTIDE SEQUENCE</scope>
    <source>
        <tissue evidence="4">Young leaves</tissue>
    </source>
</reference>
<evidence type="ECO:0000313" key="5">
    <source>
        <dbReference type="Proteomes" id="UP001234989"/>
    </source>
</evidence>
<dbReference type="InterPro" id="IPR000266">
    <property type="entry name" value="Ribosomal_uS17"/>
</dbReference>
<evidence type="ECO:0000256" key="2">
    <source>
        <dbReference type="ARBA" id="ARBA00022980"/>
    </source>
</evidence>
<dbReference type="PANTHER" id="PTHR10744:SF9">
    <property type="entry name" value="40S RIBOSOMAL PROTEIN S11-RELATED"/>
    <property type="match status" value="1"/>
</dbReference>
<dbReference type="GO" id="GO:0003735">
    <property type="term" value="F:structural constituent of ribosome"/>
    <property type="evidence" value="ECO:0007669"/>
    <property type="project" value="InterPro"/>
</dbReference>
<accession>A0AAF0V6U3</accession>
<proteinExistence type="inferred from homology"/>
<dbReference type="GO" id="GO:0022627">
    <property type="term" value="C:cytosolic small ribosomal subunit"/>
    <property type="evidence" value="ECO:0007669"/>
    <property type="project" value="TreeGrafter"/>
</dbReference>
<organism evidence="4 5">
    <name type="scientific">Solanum verrucosum</name>
    <dbReference type="NCBI Taxonomy" id="315347"/>
    <lineage>
        <taxon>Eukaryota</taxon>
        <taxon>Viridiplantae</taxon>
        <taxon>Streptophyta</taxon>
        <taxon>Embryophyta</taxon>
        <taxon>Tracheophyta</taxon>
        <taxon>Spermatophyta</taxon>
        <taxon>Magnoliopsida</taxon>
        <taxon>eudicotyledons</taxon>
        <taxon>Gunneridae</taxon>
        <taxon>Pentapetalae</taxon>
        <taxon>asterids</taxon>
        <taxon>lamiids</taxon>
        <taxon>Solanales</taxon>
        <taxon>Solanaceae</taxon>
        <taxon>Solanoideae</taxon>
        <taxon>Solaneae</taxon>
        <taxon>Solanum</taxon>
    </lineage>
</organism>
<keyword evidence="3" id="KW-0687">Ribonucleoprotein</keyword>
<dbReference type="Proteomes" id="UP001234989">
    <property type="component" value="Chromosome 12"/>
</dbReference>